<dbReference type="PANTHER" id="PTHR35163">
    <property type="entry name" value="OS02G0467300 PROTEIN"/>
    <property type="match status" value="1"/>
</dbReference>
<evidence type="ECO:0000256" key="2">
    <source>
        <dbReference type="SAM" id="MobiDB-lite"/>
    </source>
</evidence>
<dbReference type="Pfam" id="PF17800">
    <property type="entry name" value="NPL"/>
    <property type="match status" value="1"/>
</dbReference>
<dbReference type="PANTHER" id="PTHR35163:SF12">
    <property type="entry name" value="OS05G0134500 PROTEIN"/>
    <property type="match status" value="1"/>
</dbReference>
<reference evidence="4" key="1">
    <citation type="journal article" date="2013" name="Nature">
        <title>Draft genome of the wheat A-genome progenitor Triticum urartu.</title>
        <authorList>
            <person name="Ling H.Q."/>
            <person name="Zhao S."/>
            <person name="Liu D."/>
            <person name="Wang J."/>
            <person name="Sun H."/>
            <person name="Zhang C."/>
            <person name="Fan H."/>
            <person name="Li D."/>
            <person name="Dong L."/>
            <person name="Tao Y."/>
            <person name="Gao C."/>
            <person name="Wu H."/>
            <person name="Li Y."/>
            <person name="Cui Y."/>
            <person name="Guo X."/>
            <person name="Zheng S."/>
            <person name="Wang B."/>
            <person name="Yu K."/>
            <person name="Liang Q."/>
            <person name="Yang W."/>
            <person name="Lou X."/>
            <person name="Chen J."/>
            <person name="Feng M."/>
            <person name="Jian J."/>
            <person name="Zhang X."/>
            <person name="Luo G."/>
            <person name="Jiang Y."/>
            <person name="Liu J."/>
            <person name="Wang Z."/>
            <person name="Sha Y."/>
            <person name="Zhang B."/>
            <person name="Wu H."/>
            <person name="Tang D."/>
            <person name="Shen Q."/>
            <person name="Xue P."/>
            <person name="Zou S."/>
            <person name="Wang X."/>
            <person name="Liu X."/>
            <person name="Wang F."/>
            <person name="Yang Y."/>
            <person name="An X."/>
            <person name="Dong Z."/>
            <person name="Zhang K."/>
            <person name="Zhang X."/>
            <person name="Luo M.C."/>
            <person name="Dvorak J."/>
            <person name="Tong Y."/>
            <person name="Wang J."/>
            <person name="Yang H."/>
            <person name="Li Z."/>
            <person name="Wang D."/>
            <person name="Zhang A."/>
            <person name="Wang J."/>
        </authorList>
    </citation>
    <scope>NUCLEOTIDE SEQUENCE</scope>
</reference>
<dbReference type="Gene3D" id="2.60.120.340">
    <property type="entry name" value="Nucleoplasmin core domain"/>
    <property type="match status" value="1"/>
</dbReference>
<keyword evidence="1" id="KW-0175">Coiled coil</keyword>
<evidence type="ECO:0000259" key="3">
    <source>
        <dbReference type="Pfam" id="PF17800"/>
    </source>
</evidence>
<evidence type="ECO:0000313" key="4">
    <source>
        <dbReference type="EMBL" id="EMS52803.1"/>
    </source>
</evidence>
<sequence>MTENHRFWGVVVKPGETVKCDPGDSHYHISTIALEPGKAEEDVQVFVKIDDTRIMLGTLSVDNHPHVLADLSHFTHVLNKLITWHNVRISDVSGADSDEEVPLAIPLDINTDGYKNNEATHGANNLLIAPRPADAPSSIPKAKVEETNSPGKQKGDDKDKTGMQNSSDGLDNESSDQDVDYPRKRTKDDYNPMETPLNTPQGKRAKIATPTTGNKTGYVHVATPHPAAKQARKPGDHVHVATPHPAAKQAGKSGDHVRVATPHPAAKQARKSGDHVHVATPHPAAKQAHKSGDHVHVATPHPAAKQARKILFLLFESDPVWSKCCCILADTLSFFRTFSSLKGLGDHSRAKHGDAKGATRRPSSDRGQTLLTEVAELINPEGDNCGLVQWIDPEWPEPMKNALRKLWDMYEQSSKENDAKEKLILKLGEEKKLIQEKHHNHIKETSNFFATIHKNVMRENYQKIMQDGDVESAVAQAQEEKAKLEKDSIELRTALQVIKQSNDELVRNWKQHVADGGVQQIEQMKKDKQKLEYIIADLLKDREANKMKMRKIKEICDE</sequence>
<gene>
    <name evidence="4" type="ORF">TRIUR3_01233</name>
</gene>
<dbReference type="STRING" id="4572.M7YQ88"/>
<feature type="domain" description="Nucleoplasmin-like" evidence="3">
    <location>
        <begin position="7"/>
        <end position="71"/>
    </location>
</feature>
<feature type="coiled-coil region" evidence="1">
    <location>
        <begin position="467"/>
        <end position="494"/>
    </location>
</feature>
<name>M7YQ88_TRIUA</name>
<feature type="compositionally biased region" description="Basic and acidic residues" evidence="2">
    <location>
        <begin position="180"/>
        <end position="190"/>
    </location>
</feature>
<accession>M7YQ88</accession>
<dbReference type="AlphaFoldDB" id="M7YQ88"/>
<dbReference type="EMBL" id="KD202202">
    <property type="protein sequence ID" value="EMS52803.1"/>
    <property type="molecule type" value="Genomic_DNA"/>
</dbReference>
<organism evidence="4">
    <name type="scientific">Triticum urartu</name>
    <name type="common">Red wild einkorn</name>
    <name type="synonym">Crithodium urartu</name>
    <dbReference type="NCBI Taxonomy" id="4572"/>
    <lineage>
        <taxon>Eukaryota</taxon>
        <taxon>Viridiplantae</taxon>
        <taxon>Streptophyta</taxon>
        <taxon>Embryophyta</taxon>
        <taxon>Tracheophyta</taxon>
        <taxon>Spermatophyta</taxon>
        <taxon>Magnoliopsida</taxon>
        <taxon>Liliopsida</taxon>
        <taxon>Poales</taxon>
        <taxon>Poaceae</taxon>
        <taxon>BOP clade</taxon>
        <taxon>Pooideae</taxon>
        <taxon>Triticodae</taxon>
        <taxon>Triticeae</taxon>
        <taxon>Triticinae</taxon>
        <taxon>Triticum</taxon>
    </lineage>
</organism>
<feature type="compositionally biased region" description="Basic and acidic residues" evidence="2">
    <location>
        <begin position="346"/>
        <end position="357"/>
    </location>
</feature>
<feature type="compositionally biased region" description="Acidic residues" evidence="2">
    <location>
        <begin position="170"/>
        <end position="179"/>
    </location>
</feature>
<feature type="region of interest" description="Disordered" evidence="2">
    <location>
        <begin position="346"/>
        <end position="366"/>
    </location>
</feature>
<proteinExistence type="predicted"/>
<dbReference type="eggNOG" id="ENOG502QVH6">
    <property type="taxonomic scope" value="Eukaryota"/>
</dbReference>
<feature type="region of interest" description="Disordered" evidence="2">
    <location>
        <begin position="128"/>
        <end position="217"/>
    </location>
</feature>
<evidence type="ECO:0000256" key="1">
    <source>
        <dbReference type="SAM" id="Coils"/>
    </source>
</evidence>
<protein>
    <recommendedName>
        <fullName evidence="3">Nucleoplasmin-like domain-containing protein</fullName>
    </recommendedName>
</protein>
<dbReference type="InterPro" id="IPR041232">
    <property type="entry name" value="NPL"/>
</dbReference>